<comment type="caution">
    <text evidence="4">The sequence shown here is derived from an EMBL/GenBank/DDBJ whole genome shotgun (WGS) entry which is preliminary data.</text>
</comment>
<accession>A0A3D5IZS1</accession>
<feature type="signal peptide" evidence="2">
    <location>
        <begin position="1"/>
        <end position="21"/>
    </location>
</feature>
<evidence type="ECO:0000256" key="1">
    <source>
        <dbReference type="SAM" id="MobiDB-lite"/>
    </source>
</evidence>
<evidence type="ECO:0000256" key="2">
    <source>
        <dbReference type="SAM" id="SignalP"/>
    </source>
</evidence>
<dbReference type="AlphaFoldDB" id="A0A3D5IZS1"/>
<sequence>MKLLKKLWLFFVLTLFLTNCSTEESFEETANGKDPQDVPSEEVEENQSADESALLVYIPNEFSDMDFEDPESTWSYTRSRESEHFIVFWGDGYGDNDPGSVNTAAKYRVDIDDLLTRAEDFYALNIGELGFAEPNAGNSNLDQYKMMIFLFYQDEWLATGAGYDDTIGALWISPNTAQPVGHTIAHEIGHSFQYQVFADLANGHGFRYGFGGNEGNTFWEQTAQWQGFQSYPEQVFTTADFNVYVQNYNKHIHHEDYRYASYFIHYYWTSFHGQDFIGRLWREAQEPEDPVQAYMRLTGISLSDFNNEIYEAATKFVTWDFDELRNFGEDYIGAQRYKYTTQPDGSHMVSIEYAPQTTGYNVIPLKVPDANTQVSVDFTGLPNAAGFNNVNASIAGWRYGFVALQENGTRVYGEMNQQNQATTSFVVPENTTHLWLVVTGAPTEYEPHAWDDDNTNDEQWPYKVSFSETNMLGVIALPEDSEPHNIILNYDVSFPVDNENYSGATISLNTEELAEAFLMQPNQILDELGDSIQFYGVNSNGDLIAETTANGYGHWFDESGDVIGWSDAAMVYSEFEGTSFNFKIGQYPGHSVAGDKYTIQQALVYEYEPGNFVQATVIFNIKIE</sequence>
<feature type="region of interest" description="Disordered" evidence="1">
    <location>
        <begin position="26"/>
        <end position="49"/>
    </location>
</feature>
<organism evidence="4 5">
    <name type="scientific">Zunongwangia profunda</name>
    <dbReference type="NCBI Taxonomy" id="398743"/>
    <lineage>
        <taxon>Bacteria</taxon>
        <taxon>Pseudomonadati</taxon>
        <taxon>Bacteroidota</taxon>
        <taxon>Flavobacteriia</taxon>
        <taxon>Flavobacteriales</taxon>
        <taxon>Flavobacteriaceae</taxon>
        <taxon>Zunongwangia</taxon>
    </lineage>
</organism>
<dbReference type="InterPro" id="IPR032339">
    <property type="entry name" value="DUF4859"/>
</dbReference>
<dbReference type="Pfam" id="PF19527">
    <property type="entry name" value="DUF6055"/>
    <property type="match status" value="1"/>
</dbReference>
<dbReference type="RefSeq" id="WP_013071160.1">
    <property type="nucleotide sequence ID" value="NZ_CAJXAW010000034.1"/>
</dbReference>
<name>A0A3D5IZS1_9FLAO</name>
<evidence type="ECO:0000313" key="5">
    <source>
        <dbReference type="Proteomes" id="UP000264330"/>
    </source>
</evidence>
<keyword evidence="2" id="KW-0732">Signal</keyword>
<dbReference type="EMBL" id="DPMF01000132">
    <property type="protein sequence ID" value="HCV80520.1"/>
    <property type="molecule type" value="Genomic_DNA"/>
</dbReference>
<dbReference type="OMA" id="WEQTAQW"/>
<dbReference type="Pfam" id="PF16151">
    <property type="entry name" value="DUF4859"/>
    <property type="match status" value="1"/>
</dbReference>
<evidence type="ECO:0000313" key="4">
    <source>
        <dbReference type="EMBL" id="HCV80520.1"/>
    </source>
</evidence>
<proteinExistence type="predicted"/>
<feature type="chain" id="PRO_5017756866" evidence="2">
    <location>
        <begin position="22"/>
        <end position="624"/>
    </location>
</feature>
<evidence type="ECO:0000259" key="3">
    <source>
        <dbReference type="Pfam" id="PF16151"/>
    </source>
</evidence>
<dbReference type="InterPro" id="IPR045690">
    <property type="entry name" value="DUF6055"/>
</dbReference>
<feature type="compositionally biased region" description="Acidic residues" evidence="1">
    <location>
        <begin position="39"/>
        <end position="48"/>
    </location>
</feature>
<reference evidence="4 5" key="1">
    <citation type="journal article" date="2018" name="Nat. Biotechnol.">
        <title>A standardized bacterial taxonomy based on genome phylogeny substantially revises the tree of life.</title>
        <authorList>
            <person name="Parks D.H."/>
            <person name="Chuvochina M."/>
            <person name="Waite D.W."/>
            <person name="Rinke C."/>
            <person name="Skarshewski A."/>
            <person name="Chaumeil P.A."/>
            <person name="Hugenholtz P."/>
        </authorList>
    </citation>
    <scope>NUCLEOTIDE SEQUENCE [LARGE SCALE GENOMIC DNA]</scope>
    <source>
        <strain evidence="4">UBA9359</strain>
    </source>
</reference>
<gene>
    <name evidence="4" type="ORF">DGQ38_05670</name>
</gene>
<feature type="domain" description="DUF4859" evidence="3">
    <location>
        <begin position="500"/>
        <end position="609"/>
    </location>
</feature>
<protein>
    <submittedName>
        <fullName evidence="4">DUF4859 domain-containing protein</fullName>
    </submittedName>
</protein>
<dbReference type="Proteomes" id="UP000264330">
    <property type="component" value="Unassembled WGS sequence"/>
</dbReference>